<name>A0AAN5IE80_9BILA</name>
<comment type="caution">
    <text evidence="1">The sequence shown here is derived from an EMBL/GenBank/DDBJ whole genome shotgun (WGS) entry which is preliminary data.</text>
</comment>
<evidence type="ECO:0000313" key="2">
    <source>
        <dbReference type="Proteomes" id="UP001328107"/>
    </source>
</evidence>
<organism evidence="1 2">
    <name type="scientific">Pristionchus mayeri</name>
    <dbReference type="NCBI Taxonomy" id="1317129"/>
    <lineage>
        <taxon>Eukaryota</taxon>
        <taxon>Metazoa</taxon>
        <taxon>Ecdysozoa</taxon>
        <taxon>Nematoda</taxon>
        <taxon>Chromadorea</taxon>
        <taxon>Rhabditida</taxon>
        <taxon>Rhabditina</taxon>
        <taxon>Diplogasteromorpha</taxon>
        <taxon>Diplogasteroidea</taxon>
        <taxon>Neodiplogasteridae</taxon>
        <taxon>Pristionchus</taxon>
    </lineage>
</organism>
<dbReference type="AlphaFoldDB" id="A0AAN5IE80"/>
<feature type="non-terminal residue" evidence="1">
    <location>
        <position position="1"/>
    </location>
</feature>
<reference evidence="2" key="1">
    <citation type="submission" date="2022-10" db="EMBL/GenBank/DDBJ databases">
        <title>Genome assembly of Pristionchus species.</title>
        <authorList>
            <person name="Yoshida K."/>
            <person name="Sommer R.J."/>
        </authorList>
    </citation>
    <scope>NUCLEOTIDE SEQUENCE [LARGE SCALE GENOMIC DNA]</scope>
    <source>
        <strain evidence="2">RS5460</strain>
    </source>
</reference>
<keyword evidence="2" id="KW-1185">Reference proteome</keyword>
<accession>A0AAN5IE80</accession>
<protein>
    <submittedName>
        <fullName evidence="1">Uncharacterized protein</fullName>
    </submittedName>
</protein>
<evidence type="ECO:0000313" key="1">
    <source>
        <dbReference type="EMBL" id="GMR63132.1"/>
    </source>
</evidence>
<sequence length="127" mass="14502">IQMLLHAKNLPHFETKPASSRIHRVDPLGCKLILLKSLRGSPVPEGREACTARTPLRIYQDDRLDELWLERINREHAANRLPMMNLAMMLNLINEFEIECFKNIHRIVLTSLALTSPCSTNNSSDGE</sequence>
<gene>
    <name evidence="1" type="ORF">PMAYCL1PPCAC_33327</name>
</gene>
<proteinExistence type="predicted"/>
<dbReference type="Proteomes" id="UP001328107">
    <property type="component" value="Unassembled WGS sequence"/>
</dbReference>
<dbReference type="EMBL" id="BTRK01000007">
    <property type="protein sequence ID" value="GMR63132.1"/>
    <property type="molecule type" value="Genomic_DNA"/>
</dbReference>